<protein>
    <submittedName>
        <fullName evidence="11">M48 family metalloprotease</fullName>
    </submittedName>
</protein>
<dbReference type="GO" id="GO:0046872">
    <property type="term" value="F:metal ion binding"/>
    <property type="evidence" value="ECO:0007669"/>
    <property type="project" value="UniProtKB-KW"/>
</dbReference>
<keyword evidence="4 7" id="KW-0862">Zinc</keyword>
<dbReference type="AlphaFoldDB" id="A0A923M947"/>
<feature type="repeat" description="TPR" evidence="6">
    <location>
        <begin position="345"/>
        <end position="378"/>
    </location>
</feature>
<evidence type="ECO:0000256" key="6">
    <source>
        <dbReference type="PROSITE-ProRule" id="PRU00339"/>
    </source>
</evidence>
<dbReference type="Gene3D" id="1.25.40.10">
    <property type="entry name" value="Tetratricopeptide repeat domain"/>
    <property type="match status" value="1"/>
</dbReference>
<comment type="cofactor">
    <cofactor evidence="7">
        <name>Zn(2+)</name>
        <dbReference type="ChEBI" id="CHEBI:29105"/>
    </cofactor>
    <text evidence="7">Binds 1 zinc ion per subunit.</text>
</comment>
<feature type="transmembrane region" description="Helical" evidence="8">
    <location>
        <begin position="160"/>
        <end position="188"/>
    </location>
</feature>
<feature type="signal peptide" evidence="9">
    <location>
        <begin position="1"/>
        <end position="28"/>
    </location>
</feature>
<dbReference type="Gene3D" id="3.30.2010.10">
    <property type="entry name" value="Metalloproteases ('zincins'), catalytic domain"/>
    <property type="match status" value="1"/>
</dbReference>
<comment type="similarity">
    <text evidence="7">Belongs to the peptidase M48 family.</text>
</comment>
<evidence type="ECO:0000256" key="8">
    <source>
        <dbReference type="SAM" id="Phobius"/>
    </source>
</evidence>
<dbReference type="SUPFAM" id="SSF48452">
    <property type="entry name" value="TPR-like"/>
    <property type="match status" value="1"/>
</dbReference>
<evidence type="ECO:0000313" key="11">
    <source>
        <dbReference type="EMBL" id="MBC5766572.1"/>
    </source>
</evidence>
<keyword evidence="1 7" id="KW-0645">Protease</keyword>
<dbReference type="RefSeq" id="WP_187083063.1">
    <property type="nucleotide sequence ID" value="NZ_JACORU010000007.1"/>
</dbReference>
<sequence length="393" mass="43426">MNARRSFLRSTCRHCLGLASMLGLPAMAENLTEGGTLKVPPRFARPATDTDEGGLWALVDREEARIRRSPLAIRDEPLKKYLTDLTCGLADGHCPDIRVHIVRIPQFNASMAPNGMMLVWSGLLLRAENEAQLAAVLGHEMGHYLEKHSVEQLRTAKDRAVLATLVGMIGGVASTIGQIGIIASMFAFSREHETRADRLGMKLMQQAGYDGRQAAQVWENLLGELKVTGGDDVGHRSAMFATHPPAGNRRDDLLKLAGEKGGSLNAAEYRKAIAPLRFDWIGDEIKRGQYEESLILFDRMLARDKEDVEVLYARGEVYRLREEKDDMAKALDDLTRATMVIKAPAEAFRSLGLVHKARSDKASAVPAFEKYLEMTPDAPDASLIKTYIAEMKA</sequence>
<dbReference type="InterPro" id="IPR001915">
    <property type="entry name" value="Peptidase_M48"/>
</dbReference>
<evidence type="ECO:0000256" key="1">
    <source>
        <dbReference type="ARBA" id="ARBA00022670"/>
    </source>
</evidence>
<dbReference type="PROSITE" id="PS50005">
    <property type="entry name" value="TPR"/>
    <property type="match status" value="1"/>
</dbReference>
<keyword evidence="2" id="KW-0479">Metal-binding</keyword>
<dbReference type="GO" id="GO:0051603">
    <property type="term" value="P:proteolysis involved in protein catabolic process"/>
    <property type="evidence" value="ECO:0007669"/>
    <property type="project" value="TreeGrafter"/>
</dbReference>
<gene>
    <name evidence="11" type="ORF">H8R02_19035</name>
</gene>
<accession>A0A923M947</accession>
<dbReference type="EMBL" id="JACORU010000007">
    <property type="protein sequence ID" value="MBC5766572.1"/>
    <property type="molecule type" value="Genomic_DNA"/>
</dbReference>
<dbReference type="Pfam" id="PF01435">
    <property type="entry name" value="Peptidase_M48"/>
    <property type="match status" value="1"/>
</dbReference>
<evidence type="ECO:0000256" key="9">
    <source>
        <dbReference type="SAM" id="SignalP"/>
    </source>
</evidence>
<keyword evidence="8" id="KW-1133">Transmembrane helix</keyword>
<dbReference type="PANTHER" id="PTHR22726:SF1">
    <property type="entry name" value="METALLOENDOPEPTIDASE OMA1, MITOCHONDRIAL"/>
    <property type="match status" value="1"/>
</dbReference>
<keyword evidence="6" id="KW-0802">TPR repeat</keyword>
<keyword evidence="3 7" id="KW-0378">Hydrolase</keyword>
<dbReference type="GO" id="GO:0004222">
    <property type="term" value="F:metalloendopeptidase activity"/>
    <property type="evidence" value="ECO:0007669"/>
    <property type="project" value="InterPro"/>
</dbReference>
<dbReference type="InterPro" id="IPR019734">
    <property type="entry name" value="TPR_rpt"/>
</dbReference>
<evidence type="ECO:0000256" key="2">
    <source>
        <dbReference type="ARBA" id="ARBA00022723"/>
    </source>
</evidence>
<keyword evidence="9" id="KW-0732">Signal</keyword>
<dbReference type="InterPro" id="IPR011990">
    <property type="entry name" value="TPR-like_helical_dom_sf"/>
</dbReference>
<dbReference type="GO" id="GO:0016020">
    <property type="term" value="C:membrane"/>
    <property type="evidence" value="ECO:0007669"/>
    <property type="project" value="TreeGrafter"/>
</dbReference>
<evidence type="ECO:0000256" key="3">
    <source>
        <dbReference type="ARBA" id="ARBA00022801"/>
    </source>
</evidence>
<evidence type="ECO:0000313" key="12">
    <source>
        <dbReference type="Proteomes" id="UP000596827"/>
    </source>
</evidence>
<keyword evidence="12" id="KW-1185">Reference proteome</keyword>
<feature type="chain" id="PRO_5037503248" evidence="9">
    <location>
        <begin position="29"/>
        <end position="393"/>
    </location>
</feature>
<feature type="domain" description="Peptidase M48" evidence="10">
    <location>
        <begin position="99"/>
        <end position="255"/>
    </location>
</feature>
<evidence type="ECO:0000256" key="5">
    <source>
        <dbReference type="ARBA" id="ARBA00023049"/>
    </source>
</evidence>
<dbReference type="InterPro" id="IPR051156">
    <property type="entry name" value="Mito/Outer_Membr_Metalloprot"/>
</dbReference>
<reference evidence="11" key="1">
    <citation type="submission" date="2020-08" db="EMBL/GenBank/DDBJ databases">
        <title>Ramlibacter sp. GTP1 16S ribosomal RNA gene genome sequencing and assembly.</title>
        <authorList>
            <person name="Kang M."/>
        </authorList>
    </citation>
    <scope>NUCLEOTIDE SEQUENCE</scope>
    <source>
        <strain evidence="11">GTP1</strain>
    </source>
</reference>
<dbReference type="Proteomes" id="UP000596827">
    <property type="component" value="Unassembled WGS sequence"/>
</dbReference>
<dbReference type="CDD" id="cd07324">
    <property type="entry name" value="M48C_Oma1-like"/>
    <property type="match status" value="1"/>
</dbReference>
<evidence type="ECO:0000259" key="10">
    <source>
        <dbReference type="Pfam" id="PF01435"/>
    </source>
</evidence>
<comment type="caution">
    <text evidence="11">The sequence shown here is derived from an EMBL/GenBank/DDBJ whole genome shotgun (WGS) entry which is preliminary data.</text>
</comment>
<proteinExistence type="inferred from homology"/>
<keyword evidence="8" id="KW-0472">Membrane</keyword>
<evidence type="ECO:0000256" key="4">
    <source>
        <dbReference type="ARBA" id="ARBA00022833"/>
    </source>
</evidence>
<evidence type="ECO:0000256" key="7">
    <source>
        <dbReference type="RuleBase" id="RU003983"/>
    </source>
</evidence>
<keyword evidence="5 7" id="KW-0482">Metalloprotease</keyword>
<organism evidence="11 12">
    <name type="scientific">Ramlibacter albus</name>
    <dbReference type="NCBI Taxonomy" id="2079448"/>
    <lineage>
        <taxon>Bacteria</taxon>
        <taxon>Pseudomonadati</taxon>
        <taxon>Pseudomonadota</taxon>
        <taxon>Betaproteobacteria</taxon>
        <taxon>Burkholderiales</taxon>
        <taxon>Comamonadaceae</taxon>
        <taxon>Ramlibacter</taxon>
    </lineage>
</organism>
<keyword evidence="8" id="KW-0812">Transmembrane</keyword>
<name>A0A923M947_9BURK</name>
<dbReference type="PANTHER" id="PTHR22726">
    <property type="entry name" value="METALLOENDOPEPTIDASE OMA1"/>
    <property type="match status" value="1"/>
</dbReference>